<dbReference type="EMBL" id="JACSQY010000009">
    <property type="protein sequence ID" value="MBD7909038.1"/>
    <property type="molecule type" value="Genomic_DNA"/>
</dbReference>
<proteinExistence type="predicted"/>
<organism evidence="1 2">
    <name type="scientific">Sporosarcina gallistercoris</name>
    <dbReference type="NCBI Taxonomy" id="2762245"/>
    <lineage>
        <taxon>Bacteria</taxon>
        <taxon>Bacillati</taxon>
        <taxon>Bacillota</taxon>
        <taxon>Bacilli</taxon>
        <taxon>Bacillales</taxon>
        <taxon>Caryophanaceae</taxon>
        <taxon>Sporosarcina</taxon>
    </lineage>
</organism>
<keyword evidence="2" id="KW-1185">Reference proteome</keyword>
<dbReference type="RefSeq" id="WP_191690785.1">
    <property type="nucleotide sequence ID" value="NZ_JACSQY010000009.1"/>
</dbReference>
<gene>
    <name evidence="1" type="ORF">H9659_11950</name>
</gene>
<sequence length="89" mass="10150">MTLEPDADILQWDGAIYQAGVEWVQELELTKKERIGEILYNTQMSEEFQDGIASKLPIGSIMYSTNEGDEYILVEVDEETRSYLLLSEG</sequence>
<evidence type="ECO:0000313" key="2">
    <source>
        <dbReference type="Proteomes" id="UP000659496"/>
    </source>
</evidence>
<evidence type="ECO:0000313" key="1">
    <source>
        <dbReference type="EMBL" id="MBD7909038.1"/>
    </source>
</evidence>
<dbReference type="Proteomes" id="UP000659496">
    <property type="component" value="Unassembled WGS sequence"/>
</dbReference>
<accession>A0ABR8PLJ0</accession>
<protein>
    <submittedName>
        <fullName evidence="1">Uncharacterized protein</fullName>
    </submittedName>
</protein>
<name>A0ABR8PLJ0_9BACL</name>
<reference evidence="1 2" key="1">
    <citation type="submission" date="2020-08" db="EMBL/GenBank/DDBJ databases">
        <title>A Genomic Blueprint of the Chicken Gut Microbiome.</title>
        <authorList>
            <person name="Gilroy R."/>
            <person name="Ravi A."/>
            <person name="Getino M."/>
            <person name="Pursley I."/>
            <person name="Horton D.L."/>
            <person name="Alikhan N.-F."/>
            <person name="Baker D."/>
            <person name="Gharbi K."/>
            <person name="Hall N."/>
            <person name="Watson M."/>
            <person name="Adriaenssens E.M."/>
            <person name="Foster-Nyarko E."/>
            <person name="Jarju S."/>
            <person name="Secka A."/>
            <person name="Antonio M."/>
            <person name="Oren A."/>
            <person name="Chaudhuri R."/>
            <person name="La Ragione R.M."/>
            <person name="Hildebrand F."/>
            <person name="Pallen M.J."/>
        </authorList>
    </citation>
    <scope>NUCLEOTIDE SEQUENCE [LARGE SCALE GENOMIC DNA]</scope>
    <source>
        <strain evidence="1 2">Sa3CUA8</strain>
    </source>
</reference>
<comment type="caution">
    <text evidence="1">The sequence shown here is derived from an EMBL/GenBank/DDBJ whole genome shotgun (WGS) entry which is preliminary data.</text>
</comment>